<evidence type="ECO:0000256" key="3">
    <source>
        <dbReference type="ARBA" id="ARBA00023163"/>
    </source>
</evidence>
<evidence type="ECO:0000256" key="4">
    <source>
        <dbReference type="SAM" id="MobiDB-lite"/>
    </source>
</evidence>
<evidence type="ECO:0000313" key="7">
    <source>
        <dbReference type="EMBL" id="QWQ36565.1"/>
    </source>
</evidence>
<dbReference type="Gene3D" id="3.30.450.40">
    <property type="match status" value="2"/>
</dbReference>
<dbReference type="Gene3D" id="1.10.10.10">
    <property type="entry name" value="Winged helix-like DNA-binding domain superfamily/Winged helix DNA-binding domain"/>
    <property type="match status" value="1"/>
</dbReference>
<dbReference type="InterPro" id="IPR036388">
    <property type="entry name" value="WH-like_DNA-bd_sf"/>
</dbReference>
<dbReference type="RefSeq" id="WP_207348399.1">
    <property type="nucleotide sequence ID" value="NZ_CP076456.1"/>
</dbReference>
<feature type="domain" description="IclR-ED" evidence="6">
    <location>
        <begin position="96"/>
        <end position="251"/>
    </location>
</feature>
<dbReference type="GO" id="GO:0003700">
    <property type="term" value="F:DNA-binding transcription factor activity"/>
    <property type="evidence" value="ECO:0007669"/>
    <property type="project" value="TreeGrafter"/>
</dbReference>
<dbReference type="PANTHER" id="PTHR30136:SF24">
    <property type="entry name" value="HTH-TYPE TRANSCRIPTIONAL REPRESSOR ALLR"/>
    <property type="match status" value="1"/>
</dbReference>
<gene>
    <name evidence="7" type="ORF">KG104_01710</name>
</gene>
<dbReference type="PANTHER" id="PTHR30136">
    <property type="entry name" value="HELIX-TURN-HELIX TRANSCRIPTIONAL REGULATOR, ICLR FAMILY"/>
    <property type="match status" value="1"/>
</dbReference>
<dbReference type="KEGG" id="asun:KG104_01710"/>
<dbReference type="InterPro" id="IPR005471">
    <property type="entry name" value="Tscrpt_reg_IclR_N"/>
</dbReference>
<evidence type="ECO:0000259" key="5">
    <source>
        <dbReference type="PROSITE" id="PS51077"/>
    </source>
</evidence>
<dbReference type="GO" id="GO:0045892">
    <property type="term" value="P:negative regulation of DNA-templated transcription"/>
    <property type="evidence" value="ECO:0007669"/>
    <property type="project" value="TreeGrafter"/>
</dbReference>
<dbReference type="PROSITE" id="PS51077">
    <property type="entry name" value="HTH_ICLR"/>
    <property type="match status" value="1"/>
</dbReference>
<dbReference type="Proteomes" id="UP000680588">
    <property type="component" value="Chromosome"/>
</dbReference>
<sequence>MAQHQTEAARTAQPRTPESGTAQSSTAQSRTAGSQTLARGLDVLRAVAAAPDGMTVADVAEHAGIHRTVAYRLLNTLEDARLVHRGPDGRYRGAAGLLTLSSAAHSSLVAAARPLLRELADQLGATVSLIVRQGQEAVALAVISPADGAYHVTFSEGSSHSLTIGAAGHALLAADPEVPGEPESVARVRREGFAGTYGEVEPNMHGLAVPLDAAVSGVPACLNVISARSNLGETAVPLLQAAASRITGLLA</sequence>
<keyword evidence="1" id="KW-0805">Transcription regulation</keyword>
<keyword evidence="8" id="KW-1185">Reference proteome</keyword>
<dbReference type="EMBL" id="CP076456">
    <property type="protein sequence ID" value="QWQ36565.1"/>
    <property type="molecule type" value="Genomic_DNA"/>
</dbReference>
<dbReference type="GO" id="GO:0003677">
    <property type="term" value="F:DNA binding"/>
    <property type="evidence" value="ECO:0007669"/>
    <property type="project" value="UniProtKB-KW"/>
</dbReference>
<dbReference type="Pfam" id="PF01614">
    <property type="entry name" value="IclR_C"/>
    <property type="match status" value="1"/>
</dbReference>
<keyword evidence="2" id="KW-0238">DNA-binding</keyword>
<reference evidence="7" key="1">
    <citation type="submission" date="2021-06" db="EMBL/GenBank/DDBJ databases">
        <title>Novel species in genus Arthrobacter.</title>
        <authorList>
            <person name="Zhang G."/>
        </authorList>
    </citation>
    <scope>NUCLEOTIDE SEQUENCE</scope>
    <source>
        <strain evidence="7">Zg-ZUI122</strain>
    </source>
</reference>
<dbReference type="InterPro" id="IPR029016">
    <property type="entry name" value="GAF-like_dom_sf"/>
</dbReference>
<evidence type="ECO:0000313" key="8">
    <source>
        <dbReference type="Proteomes" id="UP000680588"/>
    </source>
</evidence>
<organism evidence="7 8">
    <name type="scientific">Arthrobacter sunyaminii</name>
    <dbReference type="NCBI Taxonomy" id="2816859"/>
    <lineage>
        <taxon>Bacteria</taxon>
        <taxon>Bacillati</taxon>
        <taxon>Actinomycetota</taxon>
        <taxon>Actinomycetes</taxon>
        <taxon>Micrococcales</taxon>
        <taxon>Micrococcaceae</taxon>
        <taxon>Arthrobacter</taxon>
    </lineage>
</organism>
<feature type="domain" description="HTH iclR-type" evidence="5">
    <location>
        <begin position="34"/>
        <end position="95"/>
    </location>
</feature>
<dbReference type="AlphaFoldDB" id="A0A975S673"/>
<feature type="region of interest" description="Disordered" evidence="4">
    <location>
        <begin position="1"/>
        <end position="34"/>
    </location>
</feature>
<accession>A0A975S673</accession>
<evidence type="ECO:0000259" key="6">
    <source>
        <dbReference type="PROSITE" id="PS51078"/>
    </source>
</evidence>
<dbReference type="SUPFAM" id="SSF46785">
    <property type="entry name" value="Winged helix' DNA-binding domain"/>
    <property type="match status" value="1"/>
</dbReference>
<dbReference type="InterPro" id="IPR014757">
    <property type="entry name" value="Tscrpt_reg_IclR_C"/>
</dbReference>
<dbReference type="InterPro" id="IPR036390">
    <property type="entry name" value="WH_DNA-bd_sf"/>
</dbReference>
<name>A0A975S673_9MICC</name>
<dbReference type="Pfam" id="PF09339">
    <property type="entry name" value="HTH_IclR"/>
    <property type="match status" value="1"/>
</dbReference>
<evidence type="ECO:0000256" key="1">
    <source>
        <dbReference type="ARBA" id="ARBA00023015"/>
    </source>
</evidence>
<proteinExistence type="predicted"/>
<protein>
    <submittedName>
        <fullName evidence="7">Helix-turn-helix domain-containing protein</fullName>
    </submittedName>
</protein>
<keyword evidence="3" id="KW-0804">Transcription</keyword>
<evidence type="ECO:0000256" key="2">
    <source>
        <dbReference type="ARBA" id="ARBA00023125"/>
    </source>
</evidence>
<dbReference type="SMART" id="SM00346">
    <property type="entry name" value="HTH_ICLR"/>
    <property type="match status" value="1"/>
</dbReference>
<dbReference type="InterPro" id="IPR050707">
    <property type="entry name" value="HTH_MetabolicPath_Reg"/>
</dbReference>
<dbReference type="PROSITE" id="PS51078">
    <property type="entry name" value="ICLR_ED"/>
    <property type="match status" value="1"/>
</dbReference>
<dbReference type="SUPFAM" id="SSF55781">
    <property type="entry name" value="GAF domain-like"/>
    <property type="match status" value="1"/>
</dbReference>